<feature type="compositionally biased region" description="Polar residues" evidence="10">
    <location>
        <begin position="194"/>
        <end position="226"/>
    </location>
</feature>
<dbReference type="OMA" id="KMGDETK"/>
<dbReference type="InterPro" id="IPR001478">
    <property type="entry name" value="PDZ"/>
</dbReference>
<dbReference type="Pfam" id="PF22601">
    <property type="entry name" value="RIM2a_ZnF"/>
    <property type="match status" value="1"/>
</dbReference>
<dbReference type="GO" id="GO:0030154">
    <property type="term" value="P:cell differentiation"/>
    <property type="evidence" value="ECO:0007669"/>
    <property type="project" value="UniProtKB-KW"/>
</dbReference>
<keyword evidence="5" id="KW-0221">Differentiation</keyword>
<dbReference type="PROSITE" id="PS50178">
    <property type="entry name" value="ZF_FYVE"/>
    <property type="match status" value="1"/>
</dbReference>
<dbReference type="SUPFAM" id="SSF49562">
    <property type="entry name" value="C2 domain (Calcium/lipid-binding domain, CaLB)"/>
    <property type="match status" value="2"/>
</dbReference>
<feature type="compositionally biased region" description="Basic and acidic residues" evidence="10">
    <location>
        <begin position="441"/>
        <end position="458"/>
    </location>
</feature>
<proteinExistence type="predicted"/>
<feature type="compositionally biased region" description="Low complexity" evidence="10">
    <location>
        <begin position="1080"/>
        <end position="1094"/>
    </location>
</feature>
<feature type="compositionally biased region" description="Basic and acidic residues" evidence="10">
    <location>
        <begin position="348"/>
        <end position="367"/>
    </location>
</feature>
<accession>A0A8C3H190</accession>
<dbReference type="SMART" id="SM00239">
    <property type="entry name" value="C2"/>
    <property type="match status" value="2"/>
</dbReference>
<feature type="compositionally biased region" description="Polar residues" evidence="10">
    <location>
        <begin position="152"/>
        <end position="161"/>
    </location>
</feature>
<feature type="compositionally biased region" description="Basic and acidic residues" evidence="10">
    <location>
        <begin position="1108"/>
        <end position="1121"/>
    </location>
</feature>
<dbReference type="SMART" id="SM00228">
    <property type="entry name" value="PDZ"/>
    <property type="match status" value="1"/>
</dbReference>
<dbReference type="PROSITE" id="PS50106">
    <property type="entry name" value="PDZ"/>
    <property type="match status" value="1"/>
</dbReference>
<dbReference type="Ensembl" id="ENSCMUT00000021138.2">
    <property type="protein sequence ID" value="ENSCMUP00000019672.2"/>
    <property type="gene ID" value="ENSCMUG00000005841.2"/>
</dbReference>
<keyword evidence="6" id="KW-0862">Zinc</keyword>
<dbReference type="SUPFAM" id="SSF50156">
    <property type="entry name" value="PDZ domain-like"/>
    <property type="match status" value="1"/>
</dbReference>
<dbReference type="GO" id="GO:0031267">
    <property type="term" value="F:small GTPase binding"/>
    <property type="evidence" value="ECO:0007669"/>
    <property type="project" value="InterPro"/>
</dbReference>
<dbReference type="Gene3D" id="3.30.40.10">
    <property type="entry name" value="Zinc/RING finger domain, C3HC4 (zinc finger)"/>
    <property type="match status" value="1"/>
</dbReference>
<comment type="subcellular location">
    <subcellularLocation>
        <location evidence="8">Synapse</location>
    </subcellularLocation>
</comment>
<feature type="coiled-coil region" evidence="9">
    <location>
        <begin position="42"/>
        <end position="83"/>
    </location>
</feature>
<keyword evidence="2" id="KW-0479">Metal-binding</keyword>
<dbReference type="GO" id="GO:0006886">
    <property type="term" value="P:intracellular protein transport"/>
    <property type="evidence" value="ECO:0007669"/>
    <property type="project" value="InterPro"/>
</dbReference>
<gene>
    <name evidence="11" type="primary">RIMS2</name>
</gene>
<dbReference type="InterPro" id="IPR035892">
    <property type="entry name" value="C2_domain_sf"/>
</dbReference>
<feature type="compositionally biased region" description="Low complexity" evidence="10">
    <location>
        <begin position="1"/>
        <end position="12"/>
    </location>
</feature>
<feature type="compositionally biased region" description="Pro residues" evidence="10">
    <location>
        <begin position="13"/>
        <end position="23"/>
    </location>
</feature>
<dbReference type="Gene3D" id="2.60.40.150">
    <property type="entry name" value="C2 domain"/>
    <property type="match status" value="2"/>
</dbReference>
<dbReference type="CDD" id="cd04031">
    <property type="entry name" value="C2A_RIM1alpha"/>
    <property type="match status" value="1"/>
</dbReference>
<evidence type="ECO:0000256" key="9">
    <source>
        <dbReference type="SAM" id="Coils"/>
    </source>
</evidence>
<keyword evidence="3" id="KW-0677">Repeat</keyword>
<dbReference type="Pfam" id="PF00595">
    <property type="entry name" value="PDZ"/>
    <property type="match status" value="1"/>
</dbReference>
<keyword evidence="7" id="KW-0770">Synapse</keyword>
<feature type="compositionally biased region" description="Basic and acidic residues" evidence="10">
    <location>
        <begin position="376"/>
        <end position="400"/>
    </location>
</feature>
<feature type="compositionally biased region" description="Polar residues" evidence="10">
    <location>
        <begin position="418"/>
        <end position="429"/>
    </location>
</feature>
<reference evidence="11" key="3">
    <citation type="submission" date="2025-09" db="UniProtKB">
        <authorList>
            <consortium name="Ensembl"/>
        </authorList>
    </citation>
    <scope>IDENTIFICATION</scope>
</reference>
<feature type="region of interest" description="Disordered" evidence="10">
    <location>
        <begin position="152"/>
        <end position="529"/>
    </location>
</feature>
<dbReference type="InterPro" id="IPR039032">
    <property type="entry name" value="Rim-like"/>
</dbReference>
<feature type="region of interest" description="Disordered" evidence="10">
    <location>
        <begin position="1271"/>
        <end position="1298"/>
    </location>
</feature>
<evidence type="ECO:0000313" key="12">
    <source>
        <dbReference type="Proteomes" id="UP000694553"/>
    </source>
</evidence>
<dbReference type="FunFam" id="3.30.40.10:FF:000044">
    <property type="entry name" value="Regulating synaptic membrane exocytosis protein 2"/>
    <property type="match status" value="1"/>
</dbReference>
<feature type="compositionally biased region" description="Low complexity" evidence="10">
    <location>
        <begin position="1169"/>
        <end position="1187"/>
    </location>
</feature>
<feature type="compositionally biased region" description="Polar residues" evidence="10">
    <location>
        <begin position="913"/>
        <end position="934"/>
    </location>
</feature>
<feature type="region of interest" description="Disordered" evidence="10">
    <location>
        <begin position="1072"/>
        <end position="1195"/>
    </location>
</feature>
<dbReference type="InterPro" id="IPR000008">
    <property type="entry name" value="C2_dom"/>
</dbReference>
<dbReference type="CDD" id="cd06714">
    <property type="entry name" value="PDZ_RIM-like"/>
    <property type="match status" value="1"/>
</dbReference>
<feature type="region of interest" description="Disordered" evidence="10">
    <location>
        <begin position="681"/>
        <end position="712"/>
    </location>
</feature>
<dbReference type="GO" id="GO:0042391">
    <property type="term" value="P:regulation of membrane potential"/>
    <property type="evidence" value="ECO:0007669"/>
    <property type="project" value="TreeGrafter"/>
</dbReference>
<evidence type="ECO:0000256" key="3">
    <source>
        <dbReference type="ARBA" id="ARBA00022737"/>
    </source>
</evidence>
<feature type="compositionally biased region" description="Basic and acidic residues" evidence="10">
    <location>
        <begin position="311"/>
        <end position="332"/>
    </location>
</feature>
<feature type="region of interest" description="Disordered" evidence="10">
    <location>
        <begin position="1235"/>
        <end position="1256"/>
    </location>
</feature>
<reference evidence="11" key="2">
    <citation type="submission" date="2025-08" db="UniProtKB">
        <authorList>
            <consortium name="Ensembl"/>
        </authorList>
    </citation>
    <scope>IDENTIFICATION</scope>
</reference>
<organism evidence="11 12">
    <name type="scientific">Corvus moneduloides</name>
    <name type="common">New Caledonian crow</name>
    <dbReference type="NCBI Taxonomy" id="1196302"/>
    <lineage>
        <taxon>Eukaryota</taxon>
        <taxon>Metazoa</taxon>
        <taxon>Chordata</taxon>
        <taxon>Craniata</taxon>
        <taxon>Vertebrata</taxon>
        <taxon>Euteleostomi</taxon>
        <taxon>Archelosauria</taxon>
        <taxon>Archosauria</taxon>
        <taxon>Dinosauria</taxon>
        <taxon>Saurischia</taxon>
        <taxon>Theropoda</taxon>
        <taxon>Coelurosauria</taxon>
        <taxon>Aves</taxon>
        <taxon>Neognathae</taxon>
        <taxon>Neoaves</taxon>
        <taxon>Telluraves</taxon>
        <taxon>Australaves</taxon>
        <taxon>Passeriformes</taxon>
        <taxon>Corvoidea</taxon>
        <taxon>Corvidae</taxon>
        <taxon>Corvus</taxon>
    </lineage>
</organism>
<dbReference type="InterPro" id="IPR054386">
    <property type="entry name" value="RIM_Znf"/>
</dbReference>
<accession>A0A8U7NX54</accession>
<dbReference type="FunFam" id="2.30.42.10:FF:000003">
    <property type="entry name" value="Regulating synaptic membrane exocytosis protein 1, putative"/>
    <property type="match status" value="1"/>
</dbReference>
<evidence type="ECO:0000256" key="4">
    <source>
        <dbReference type="ARBA" id="ARBA00022771"/>
    </source>
</evidence>
<dbReference type="Pfam" id="PF00168">
    <property type="entry name" value="C2"/>
    <property type="match status" value="2"/>
</dbReference>
<dbReference type="Proteomes" id="UP000694553">
    <property type="component" value="Unassembled WGS sequence"/>
</dbReference>
<reference evidence="12" key="1">
    <citation type="submission" date="2019-10" db="EMBL/GenBank/DDBJ databases">
        <title>Corvus moneduloides (New Caledonian crow) genome, bCorMon1, primary haplotype.</title>
        <authorList>
            <person name="Rutz C."/>
            <person name="Fungtammasan C."/>
            <person name="Mountcastle J."/>
            <person name="Formenti G."/>
            <person name="Chow W."/>
            <person name="Howe K."/>
            <person name="Steele M.P."/>
            <person name="Fernandes J."/>
            <person name="Gilbert M.T.P."/>
            <person name="Fedrigo O."/>
            <person name="Jarvis E.D."/>
            <person name="Gemmell N."/>
        </authorList>
    </citation>
    <scope>NUCLEOTIDE SEQUENCE [LARGE SCALE GENOMIC DNA]</scope>
</reference>
<sequence>MSAPAGPRSGPAAPQPPPAPQPEMPDLSHLTEEERKIILAVMDRQKKEEEKEQSVLKKLHQQFEMYKEQVKKMGEESQQHQEQKGDAPTCGICHKTKFADGCGHNCSYCQTKFCARCGGRVSLRSNKVMWVCNLCRKQQEILTKSGAWFYNSGSHAPQQPDQEGVRALRNEEAPQEKKAKLQELPQYQGPPGDISTQALDKNRPQGLTRQDSIKNGSTVKHQVTSDTSDRKRSPSISREQSRRYDQRDERDEYSQYATSDSAMPRSPSDYSDRRSQRGPQLYEESELGDYRDSNRRSRRRSKEYPVEEEDAQNREEYERQRREEEYQARYRSDPNLARYPVKPQPYEEQMRIHAEVSRARHERRHSDVSLANTELEDSRMSMLRMERPSRQRSVSERRAAMENQRSYSMERTREAQGPSPNRQRTTNHSPPTPRRSPIPLERPDMRRSDSLRKQHHLDPSSAVRKTKREKMETMLRNDSLSSDQSESVRPPPPKPHKTKKGGKMRQVSLSSSEEELASTPEYTSCDDVEIESESVSEKGDMDYNWLDHTSWHSSEASPMSLHPVTWQPSKDGDRLIGRILLNKRLKDGSVPRDSGAMLGLKVVGGKMTESGRLCAFITKVKKGSLADTVGHLRPGDEVLEWNGRLLQGATFEEVYNIILESKPEPQVELVVSRPIGDIPRIPDSTHAQLESSSSSFESQKMDRPSISVTSPMSPGMLRDVPQFLSGQLSIKLWYDKVGHQLIVTILGAKDLPSREDGRPRNPYVKIYFLPDRSDKNKRRTKTVKKTLEPKWNQTFIYSPVHRREFRERMLEITLWDQARVREEESEFLGEILIELETALLDDEPHWYKLQTHDVSSLPLPHPSPYLPRRQLHGESPTRRLQRSKRISDSEVSDYDCDDGIGVVSDYRHNGRDLQSSTLSVPEQVMSSNHCSRSGSPHRGDSIGRTRSWSPSVPPPQSRNADQGPRGSRSTPAHYNTLNRMDRHRVIDDHYSPDRESQDHTMYPLFCEDAIRLLRSRKMCRTYSEGAYYDLERRTRQERRVPNSYYDDAAYTPERWYNGASSWADDIVNGSAEKYGSHPRTGSVQTSPSSTPVVGRRGRQLPQLPPKGTLERSAMDVEERNRQMKMSKYKQVAGSDSRLEQDYHSKYRSGRDPHRGSDNVSNKSSDSDVSDVSAVSRTSSASRFSSTSYMSVQSERPRGNMKISVFTSKMQSRQMAVSGKNMTKSTSISGEMYTLEKNDGSQSDTAVGTVGGGSKKRRSSIGAKMVAIVGLSRKSRSTSQLSQTEAGGKKLRSTVQRSTETGLAVEMRNWMTRQASRESTDGSMNSYSSEGNLIFPGVRLAADSQFSDFLDGLGPAQLVGRQTLATPSMGDIQVGMMDKKGQLEVEIIRARGLVVKPGSKTLPAPYVKVYLLENGVCIAKKKTKVARKTLEPLYQQLLSFEESPQGKVLQIIVWGDYGRMDHKSFMGVAQILLDELDLSNMVIGWFKLFPPSSLVDPTLAPLTRRASQSSLESSTGPSYARS</sequence>
<dbReference type="InterPro" id="IPR017455">
    <property type="entry name" value="Znf_FYVE-rel"/>
</dbReference>
<dbReference type="FunFam" id="2.60.40.150:FF:000001">
    <property type="entry name" value="Regulating synaptic membrane exocytosis 3, isoform CRA_a"/>
    <property type="match status" value="1"/>
</dbReference>
<feature type="region of interest" description="Disordered" evidence="10">
    <location>
        <begin position="913"/>
        <end position="982"/>
    </location>
</feature>
<feature type="compositionally biased region" description="Basic and acidic residues" evidence="10">
    <location>
        <begin position="1136"/>
        <end position="1156"/>
    </location>
</feature>
<dbReference type="PROSITE" id="PS50916">
    <property type="entry name" value="RABBD"/>
    <property type="match status" value="1"/>
</dbReference>
<feature type="compositionally biased region" description="Basic and acidic residues" evidence="10">
    <location>
        <begin position="163"/>
        <end position="181"/>
    </location>
</feature>
<evidence type="ECO:0000256" key="7">
    <source>
        <dbReference type="ARBA" id="ARBA00023018"/>
    </source>
</evidence>
<evidence type="ECO:0000256" key="5">
    <source>
        <dbReference type="ARBA" id="ARBA00022782"/>
    </source>
</evidence>
<evidence type="ECO:0000256" key="10">
    <source>
        <dbReference type="SAM" id="MobiDB-lite"/>
    </source>
</evidence>
<feature type="compositionally biased region" description="Polar residues" evidence="10">
    <location>
        <begin position="476"/>
        <end position="487"/>
    </location>
</feature>
<protein>
    <submittedName>
        <fullName evidence="11">Regulating synaptic membrane exocytosis 2</fullName>
    </submittedName>
</protein>
<dbReference type="GO" id="GO:0050806">
    <property type="term" value="P:positive regulation of synaptic transmission"/>
    <property type="evidence" value="ECO:0007669"/>
    <property type="project" value="TreeGrafter"/>
</dbReference>
<evidence type="ECO:0000256" key="8">
    <source>
        <dbReference type="ARBA" id="ARBA00034103"/>
    </source>
</evidence>
<keyword evidence="4" id="KW-0863">Zinc-finger</keyword>
<dbReference type="SUPFAM" id="SSF57903">
    <property type="entry name" value="FYVE/PHD zinc finger"/>
    <property type="match status" value="1"/>
</dbReference>
<feature type="compositionally biased region" description="Basic and acidic residues" evidence="10">
    <location>
        <begin position="239"/>
        <end position="253"/>
    </location>
</feature>
<feature type="region of interest" description="Disordered" evidence="10">
    <location>
        <begin position="857"/>
        <end position="898"/>
    </location>
</feature>
<dbReference type="GO" id="GO:0048788">
    <property type="term" value="C:cytoskeleton of presynaptic active zone"/>
    <property type="evidence" value="ECO:0007669"/>
    <property type="project" value="TreeGrafter"/>
</dbReference>
<feature type="compositionally biased region" description="Polar residues" evidence="10">
    <location>
        <begin position="967"/>
        <end position="978"/>
    </location>
</feature>
<dbReference type="GO" id="GO:0048791">
    <property type="term" value="P:calcium ion-regulated exocytosis of neurotransmitter"/>
    <property type="evidence" value="ECO:0007669"/>
    <property type="project" value="TreeGrafter"/>
</dbReference>
<evidence type="ECO:0000256" key="1">
    <source>
        <dbReference type="ARBA" id="ARBA00022553"/>
    </source>
</evidence>
<keyword evidence="12" id="KW-1185">Reference proteome</keyword>
<dbReference type="Gene3D" id="2.30.42.10">
    <property type="match status" value="1"/>
</dbReference>
<evidence type="ECO:0000256" key="2">
    <source>
        <dbReference type="ARBA" id="ARBA00022723"/>
    </source>
</evidence>
<dbReference type="GO" id="GO:0042734">
    <property type="term" value="C:presynaptic membrane"/>
    <property type="evidence" value="ECO:0007669"/>
    <property type="project" value="TreeGrafter"/>
</dbReference>
<evidence type="ECO:0000313" key="11">
    <source>
        <dbReference type="Ensembl" id="ENSCMUP00000019672.2"/>
    </source>
</evidence>
<evidence type="ECO:0000256" key="6">
    <source>
        <dbReference type="ARBA" id="ARBA00022833"/>
    </source>
</evidence>
<keyword evidence="1" id="KW-0597">Phosphoprotein</keyword>
<dbReference type="PANTHER" id="PTHR12157">
    <property type="entry name" value="REGULATING SYNAPTIC MEMBRANE EXOCYTOSIS PROTEIN"/>
    <property type="match status" value="1"/>
</dbReference>
<dbReference type="GO" id="GO:0008270">
    <property type="term" value="F:zinc ion binding"/>
    <property type="evidence" value="ECO:0007669"/>
    <property type="project" value="UniProtKB-KW"/>
</dbReference>
<dbReference type="InterPro" id="IPR011011">
    <property type="entry name" value="Znf_FYVE_PHD"/>
</dbReference>
<dbReference type="InterPro" id="IPR036034">
    <property type="entry name" value="PDZ_sf"/>
</dbReference>
<dbReference type="InterPro" id="IPR010911">
    <property type="entry name" value="Rab_BD"/>
</dbReference>
<feature type="region of interest" description="Disordered" evidence="10">
    <location>
        <begin position="1"/>
        <end position="31"/>
    </location>
</feature>
<dbReference type="CDD" id="cd04028">
    <property type="entry name" value="C2B_RIM1alpha"/>
    <property type="match status" value="1"/>
</dbReference>
<dbReference type="FunFam" id="2.60.40.150:FF:000003">
    <property type="entry name" value="Regulating synaptic membrane exocytosis protein 2"/>
    <property type="match status" value="1"/>
</dbReference>
<dbReference type="GO" id="GO:0048167">
    <property type="term" value="P:regulation of synaptic plasticity"/>
    <property type="evidence" value="ECO:0007669"/>
    <property type="project" value="TreeGrafter"/>
</dbReference>
<name>A0A8C3H190_CORMO</name>
<dbReference type="PANTHER" id="PTHR12157:SF15">
    <property type="entry name" value="REGULATING SYNAPTIC MEMBRANE EXOCYTOSIS PROTEIN 2"/>
    <property type="match status" value="1"/>
</dbReference>
<feature type="compositionally biased region" description="Basic residues" evidence="10">
    <location>
        <begin position="494"/>
        <end position="503"/>
    </location>
</feature>
<dbReference type="InterPro" id="IPR013083">
    <property type="entry name" value="Znf_RING/FYVE/PHD"/>
</dbReference>
<dbReference type="GO" id="GO:2000300">
    <property type="term" value="P:regulation of synaptic vesicle exocytosis"/>
    <property type="evidence" value="ECO:0007669"/>
    <property type="project" value="TreeGrafter"/>
</dbReference>
<dbReference type="GO" id="GO:0044325">
    <property type="term" value="F:transmembrane transporter binding"/>
    <property type="evidence" value="ECO:0007669"/>
    <property type="project" value="TreeGrafter"/>
</dbReference>
<dbReference type="PROSITE" id="PS50004">
    <property type="entry name" value="C2"/>
    <property type="match status" value="2"/>
</dbReference>
<keyword evidence="9" id="KW-0175">Coiled coil</keyword>